<reference evidence="2 3" key="1">
    <citation type="submission" date="2024-02" db="EMBL/GenBank/DDBJ databases">
        <title>Deinococcus caeni NBRC 101312.</title>
        <authorList>
            <person name="Ichikawa N."/>
            <person name="Katano-Makiyama Y."/>
            <person name="Hidaka K."/>
        </authorList>
    </citation>
    <scope>NUCLEOTIDE SEQUENCE [LARGE SCALE GENOMIC DNA]</scope>
    <source>
        <strain evidence="2 3">NBRC 101312</strain>
    </source>
</reference>
<feature type="region of interest" description="Disordered" evidence="1">
    <location>
        <begin position="19"/>
        <end position="44"/>
    </location>
</feature>
<protein>
    <submittedName>
        <fullName evidence="2">Uncharacterized protein</fullName>
    </submittedName>
</protein>
<proteinExistence type="predicted"/>
<gene>
    <name evidence="2" type="ORF">Dcae01_00482</name>
</gene>
<comment type="caution">
    <text evidence="2">The sequence shown here is derived from an EMBL/GenBank/DDBJ whole genome shotgun (WGS) entry which is preliminary data.</text>
</comment>
<feature type="region of interest" description="Disordered" evidence="1">
    <location>
        <begin position="183"/>
        <end position="208"/>
    </location>
</feature>
<evidence type="ECO:0000313" key="3">
    <source>
        <dbReference type="Proteomes" id="UP001423409"/>
    </source>
</evidence>
<dbReference type="Proteomes" id="UP001423409">
    <property type="component" value="Unassembled WGS sequence"/>
</dbReference>
<name>A0ABP9UDA5_9DEIO</name>
<evidence type="ECO:0000313" key="2">
    <source>
        <dbReference type="EMBL" id="GAA5438987.1"/>
    </source>
</evidence>
<evidence type="ECO:0000256" key="1">
    <source>
        <dbReference type="SAM" id="MobiDB-lite"/>
    </source>
</evidence>
<dbReference type="EMBL" id="BAABQU010000004">
    <property type="protein sequence ID" value="GAA5438987.1"/>
    <property type="molecule type" value="Genomic_DNA"/>
</dbReference>
<organism evidence="2 3">
    <name type="scientific">Deinococcus caeni</name>
    <dbReference type="NCBI Taxonomy" id="569127"/>
    <lineage>
        <taxon>Bacteria</taxon>
        <taxon>Thermotogati</taxon>
        <taxon>Deinococcota</taxon>
        <taxon>Deinococci</taxon>
        <taxon>Deinococcales</taxon>
        <taxon>Deinococcaceae</taxon>
        <taxon>Deinococcus</taxon>
    </lineage>
</organism>
<accession>A0ABP9UDA5</accession>
<sequence length="238" mass="27899">MPGRRRLWPGRSLLRLRPANLGLTLPRPAGPPSPGQGFRPPRPRSFHPWPHGWRRPVPHGATGCRCLSRHPARCLEVHRSRPAACRSPSLRPPWRRTAWPQTVWEQISRERPSHRDDWTWAAWTRRRPFRTLHPFPPRSPLPPCRLPPPCLRCRGRSRPRRSWCRCGRRRTCPPSFRSLRSPRRSVQGFRRVRPTGRPLPPTSRCPSPRWCRGRSCRGCPGRDCPGRRRCPDRRGWPI</sequence>
<keyword evidence="3" id="KW-1185">Reference proteome</keyword>